<dbReference type="InterPro" id="IPR029045">
    <property type="entry name" value="ClpP/crotonase-like_dom_sf"/>
</dbReference>
<dbReference type="GO" id="GO:0008236">
    <property type="term" value="F:serine-type peptidase activity"/>
    <property type="evidence" value="ECO:0007669"/>
    <property type="project" value="UniProtKB-UniRule"/>
</dbReference>
<evidence type="ECO:0000256" key="5">
    <source>
        <dbReference type="ARBA" id="ARBA00022801"/>
    </source>
</evidence>
<organism evidence="13 14">
    <name type="scientific">Duncaniella muris</name>
    <dbReference type="NCBI Taxonomy" id="2094150"/>
    <lineage>
        <taxon>Bacteria</taxon>
        <taxon>Pseudomonadati</taxon>
        <taxon>Bacteroidota</taxon>
        <taxon>Bacteroidia</taxon>
        <taxon>Bacteroidales</taxon>
        <taxon>Muribaculaceae</taxon>
        <taxon>Duncaniella</taxon>
    </lineage>
</organism>
<dbReference type="InterPro" id="IPR029414">
    <property type="entry name" value="Tricorn_PDZ"/>
</dbReference>
<evidence type="ECO:0000256" key="3">
    <source>
        <dbReference type="ARBA" id="ARBA00022490"/>
    </source>
</evidence>
<dbReference type="InterPro" id="IPR036034">
    <property type="entry name" value="PDZ_sf"/>
</dbReference>
<keyword evidence="6 7" id="KW-0720">Serine protease</keyword>
<dbReference type="GO" id="GO:0005737">
    <property type="term" value="C:cytoplasm"/>
    <property type="evidence" value="ECO:0007669"/>
    <property type="project" value="UniProtKB-SubCell"/>
</dbReference>
<dbReference type="AlphaFoldDB" id="A0A2V1IQA0"/>
<comment type="function">
    <text evidence="7">Degrades oligopeptides.</text>
</comment>
<feature type="compositionally biased region" description="Basic and acidic residues" evidence="10">
    <location>
        <begin position="583"/>
        <end position="602"/>
    </location>
</feature>
<accession>A0A2V1IQA0</accession>
<dbReference type="PANTHER" id="PTHR43253:SF1">
    <property type="entry name" value="TRICORN PROTEASE HOMOLOG 2-RELATED"/>
    <property type="match status" value="1"/>
</dbReference>
<dbReference type="GO" id="GO:0006508">
    <property type="term" value="P:proteolysis"/>
    <property type="evidence" value="ECO:0007669"/>
    <property type="project" value="UniProtKB-UniRule"/>
</dbReference>
<evidence type="ECO:0000256" key="4">
    <source>
        <dbReference type="ARBA" id="ARBA00022670"/>
    </source>
</evidence>
<name>A0A2V1IQA0_9BACT</name>
<evidence type="ECO:0000313" key="13">
    <source>
        <dbReference type="EMBL" id="PWB03603.1"/>
    </source>
</evidence>
<evidence type="ECO:0000259" key="12">
    <source>
        <dbReference type="PROSITE" id="PS50106"/>
    </source>
</evidence>
<dbReference type="EC" id="3.4.21.-" evidence="7"/>
<dbReference type="InterPro" id="IPR011659">
    <property type="entry name" value="WD40"/>
</dbReference>
<dbReference type="Gene3D" id="2.30.42.10">
    <property type="match status" value="1"/>
</dbReference>
<dbReference type="SUPFAM" id="SSF69304">
    <property type="entry name" value="Tricorn protease N-terminal domain"/>
    <property type="match status" value="1"/>
</dbReference>
<reference evidence="14" key="1">
    <citation type="submission" date="2018-02" db="EMBL/GenBank/DDBJ databases">
        <authorList>
            <person name="Clavel T."/>
            <person name="Strowig T."/>
        </authorList>
    </citation>
    <scope>NUCLEOTIDE SEQUENCE [LARGE SCALE GENOMIC DNA]</scope>
    <source>
        <strain evidence="14">DSM 103720</strain>
    </source>
</reference>
<dbReference type="EMBL" id="PUEC01000004">
    <property type="protein sequence ID" value="PWB03603.1"/>
    <property type="molecule type" value="Genomic_DNA"/>
</dbReference>
<dbReference type="Gene3D" id="2.120.10.60">
    <property type="entry name" value="Tricorn protease N-terminal domain"/>
    <property type="match status" value="1"/>
</dbReference>
<dbReference type="SUPFAM" id="SSF82171">
    <property type="entry name" value="DPP6 N-terminal domain-like"/>
    <property type="match status" value="1"/>
</dbReference>
<evidence type="ECO:0000256" key="6">
    <source>
        <dbReference type="ARBA" id="ARBA00022825"/>
    </source>
</evidence>
<dbReference type="CDD" id="cd07562">
    <property type="entry name" value="Peptidase_S41_TRI"/>
    <property type="match status" value="1"/>
</dbReference>
<feature type="chain" id="PRO_5015972541" description="Tricorn protease homolog" evidence="11">
    <location>
        <begin position="20"/>
        <end position="1089"/>
    </location>
</feature>
<dbReference type="GeneID" id="82525223"/>
<evidence type="ECO:0000256" key="10">
    <source>
        <dbReference type="SAM" id="MobiDB-lite"/>
    </source>
</evidence>
<protein>
    <recommendedName>
        <fullName evidence="7">Tricorn protease homolog</fullName>
        <ecNumber evidence="7">3.4.21.-</ecNumber>
    </recommendedName>
</protein>
<dbReference type="Pfam" id="PF03572">
    <property type="entry name" value="Peptidase_S41"/>
    <property type="match status" value="1"/>
</dbReference>
<dbReference type="Gene3D" id="3.30.750.44">
    <property type="match status" value="1"/>
</dbReference>
<dbReference type="Proteomes" id="UP000244905">
    <property type="component" value="Unassembled WGS sequence"/>
</dbReference>
<dbReference type="Pfam" id="PF14685">
    <property type="entry name" value="PDZ_Tricorn"/>
    <property type="match status" value="1"/>
</dbReference>
<dbReference type="Pfam" id="PF07676">
    <property type="entry name" value="PD40"/>
    <property type="match status" value="2"/>
</dbReference>
<comment type="similarity">
    <text evidence="2 7">Belongs to the peptidase S41B family.</text>
</comment>
<dbReference type="InterPro" id="IPR011042">
    <property type="entry name" value="6-blade_b-propeller_TolB-like"/>
</dbReference>
<sequence length="1089" mass="120926">MRKSIISLALFAAGSLGMAAAPLWLRNVAISPDGTTIAFTYKGNIFTVPAKGGDARQLTSGGSYNSLPVWSPDGKKIAFNSDREGSLDIFVVDSKGGVPKRLTTHSGNETPLAFKDNSHVVFSTSDMPLASAAQASFTQQVYTVDLDGGRPEMMVSLTMPALSISRDGRVLYQDRKGVENIWRKHERSSGTADIWLMDKDGKHIKLTDFNGHDMNPVWSNDGQFYFISEEDGTLNVYKRSVDGTQKKQLTKFKTHPVRSLSASSDGRLAFSWNGEIYTMDEAGKPSKVEVNIISDDYASPAEKSVRRSGASSFAVSPDGELIAFVLRGDVYVTSTEYNTTRRITDTPAQERAVDFAPDGRSLVYDSERNGLWQLFTTEIKDPDEKSLLYATDLVEKPLYKSDKPAFFPAYSPDGKKVAFLEDRTTLRVMDLKNKKVTTALEGKYNYSYADGDTGFEWSPDSRWLLTNYIGIGGWNNADIALVKADGSEVVNLTESGYSNDAPQWVLGGKAVAYTTSKYGYKSHGSWGNESDIVLMFLDGEAYDRFRMTEEELKLADKEKADKEKKEKSAKKDGSKKDSKKKSKKDDGKKDSAKKDSVKKDDPEPLVLDTENRRYRMERLTGSSARLGSYYVSPKADKLYYVATSPDGRSLYERNLKEGGTRVLVKGLSGWGMIPDKKGANVFVMDRSGIKKVNLASGKATPVSYEAEYTRRPSEEREYIYDHMWRQVLDKFHDKKMHGTDWNLYKKEYARFLPHINNGYDFAILLSEILGELNASHTGGSYSGGSGRSVLPTASLGAFYDESFKGDGLKILEIVKRGPLSDKSLGLEPGDVILSINDSIIRAGKDYFPMLEGKAGKKVKLEIKKAKGGRKTVYVKPIGGSAVKDLLYTRWVERNERIVDSVSEGRIAYVHVRAMNGPSFNEVYDRLLGKYRNCDAVVVDTRHNGGGWLHNDIAILLNGKKYVTHSPRGQFIGTDPFSQWCKPSAMLVDESNYSDAHGTPYVYQTLKIGDVIGAPIPGTMTAVWWETQIDPTIVFGIPEVTSLDGNGEMLENKQLNPDIEIYNNPADVLHGHDEQLIGATKHLMKKTAKK</sequence>
<gene>
    <name evidence="13" type="ORF">C5O23_02525</name>
</gene>
<dbReference type="Pfam" id="PF26549">
    <property type="entry name" value="Tricorn_N"/>
    <property type="match status" value="1"/>
</dbReference>
<comment type="subcellular location">
    <subcellularLocation>
        <location evidence="1 7">Cytoplasm</location>
    </subcellularLocation>
</comment>
<dbReference type="InterPro" id="IPR012393">
    <property type="entry name" value="Tricorn_protease"/>
</dbReference>
<feature type="signal peptide" evidence="11">
    <location>
        <begin position="1"/>
        <end position="19"/>
    </location>
</feature>
<proteinExistence type="inferred from homology"/>
<feature type="active site" description="Nucleophile" evidence="8">
    <location>
        <position position="993"/>
    </location>
</feature>
<evidence type="ECO:0000256" key="1">
    <source>
        <dbReference type="ARBA" id="ARBA00004496"/>
    </source>
</evidence>
<evidence type="ECO:0000256" key="9">
    <source>
        <dbReference type="PIRSR" id="PIRSR036421-3"/>
    </source>
</evidence>
<evidence type="ECO:0000313" key="14">
    <source>
        <dbReference type="Proteomes" id="UP000244905"/>
    </source>
</evidence>
<keyword evidence="4 7" id="KW-0645">Protease</keyword>
<evidence type="ECO:0000256" key="7">
    <source>
        <dbReference type="PIRNR" id="PIRNR036421"/>
    </source>
</evidence>
<feature type="site" description="Transition state stabilizer; via amide nitrogen" evidence="9">
    <location>
        <position position="994"/>
    </location>
</feature>
<feature type="region of interest" description="Disordered" evidence="10">
    <location>
        <begin position="557"/>
        <end position="612"/>
    </location>
</feature>
<dbReference type="SUPFAM" id="SSF50156">
    <property type="entry name" value="PDZ domain-like"/>
    <property type="match status" value="1"/>
</dbReference>
<keyword evidence="5 7" id="KW-0378">Hydrolase</keyword>
<keyword evidence="3 7" id="KW-0963">Cytoplasm</keyword>
<evidence type="ECO:0000256" key="8">
    <source>
        <dbReference type="PIRSR" id="PIRSR036421-1"/>
    </source>
</evidence>
<dbReference type="RefSeq" id="WP_107031385.1">
    <property type="nucleotide sequence ID" value="NZ_PUEC01000004.1"/>
</dbReference>
<dbReference type="Gene3D" id="2.120.10.30">
    <property type="entry name" value="TolB, C-terminal domain"/>
    <property type="match status" value="1"/>
</dbReference>
<dbReference type="PIRSF" id="PIRSF036421">
    <property type="entry name" value="Tricorn_protease"/>
    <property type="match status" value="1"/>
</dbReference>
<dbReference type="Pfam" id="PF14684">
    <property type="entry name" value="Tricorn_C1"/>
    <property type="match status" value="1"/>
</dbReference>
<feature type="active site" description="Charge relay system" evidence="8">
    <location>
        <position position="776"/>
    </location>
</feature>
<dbReference type="SUPFAM" id="SSF52096">
    <property type="entry name" value="ClpP/crotonase"/>
    <property type="match status" value="1"/>
</dbReference>
<keyword evidence="14" id="KW-1185">Reference proteome</keyword>
<dbReference type="InterPro" id="IPR001478">
    <property type="entry name" value="PDZ"/>
</dbReference>
<comment type="caution">
    <text evidence="13">The sequence shown here is derived from an EMBL/GenBank/DDBJ whole genome shotgun (WGS) entry which is preliminary data.</text>
</comment>
<feature type="active site" description="Charge relay system" evidence="8">
    <location>
        <position position="1050"/>
    </location>
</feature>
<feature type="compositionally biased region" description="Basic and acidic residues" evidence="10">
    <location>
        <begin position="557"/>
        <end position="576"/>
    </location>
</feature>
<keyword evidence="11" id="KW-0732">Signal</keyword>
<feature type="domain" description="PDZ" evidence="12">
    <location>
        <begin position="807"/>
        <end position="866"/>
    </location>
</feature>
<dbReference type="PANTHER" id="PTHR43253">
    <property type="entry name" value="TRICORN PROTEASE HOMOLOG 2-RELATED"/>
    <property type="match status" value="1"/>
</dbReference>
<dbReference type="InterPro" id="IPR028204">
    <property type="entry name" value="Tricorn_C1"/>
</dbReference>
<evidence type="ECO:0000256" key="11">
    <source>
        <dbReference type="SAM" id="SignalP"/>
    </source>
</evidence>
<dbReference type="PROSITE" id="PS50106">
    <property type="entry name" value="PDZ"/>
    <property type="match status" value="1"/>
</dbReference>
<dbReference type="InterPro" id="IPR005151">
    <property type="entry name" value="Tail-specific_protease"/>
</dbReference>
<evidence type="ECO:0000256" key="2">
    <source>
        <dbReference type="ARBA" id="ARBA00008524"/>
    </source>
</evidence>
<dbReference type="Gene3D" id="3.90.226.10">
    <property type="entry name" value="2-enoyl-CoA Hydratase, Chain A, domain 1"/>
    <property type="match status" value="1"/>
</dbReference>